<keyword evidence="4" id="KW-1185">Reference proteome</keyword>
<dbReference type="EMBL" id="ABDG02000017">
    <property type="protein sequence ID" value="EHK49372.1"/>
    <property type="molecule type" value="Genomic_DNA"/>
</dbReference>
<evidence type="ECO:0000256" key="2">
    <source>
        <dbReference type="SAM" id="SignalP"/>
    </source>
</evidence>
<dbReference type="OrthoDB" id="4941480at2759"/>
<evidence type="ECO:0000313" key="3">
    <source>
        <dbReference type="EMBL" id="EHK49372.1"/>
    </source>
</evidence>
<feature type="region of interest" description="Disordered" evidence="1">
    <location>
        <begin position="34"/>
        <end position="70"/>
    </location>
</feature>
<dbReference type="Proteomes" id="UP000005426">
    <property type="component" value="Unassembled WGS sequence"/>
</dbReference>
<dbReference type="HOGENOM" id="CLU_1086102_0_0_1"/>
<gene>
    <name evidence="3" type="ORF">TRIATDRAFT_92299</name>
</gene>
<feature type="chain" id="PRO_5003524594" evidence="2">
    <location>
        <begin position="20"/>
        <end position="206"/>
    </location>
</feature>
<sequence>MLVLRLLVAVLFHLPVVLSYPHYPTHLALRSGGLSTNPPLPTTTAPSIPTSLPPPSPTPTPNPTTTGDPWKDMCKPGAECDCSRIADKNGEEYFQCVTNPRCDHCWINLTTTSTTTTRPLPHTTLTPITNFLKTDYQTLLPGTYTSSSGGTAHVVIVQQPSQSVSVSVVTATVTDLVTVSAAPFCGGSTATAFPSVDVRRSVRWKR</sequence>
<evidence type="ECO:0000256" key="1">
    <source>
        <dbReference type="SAM" id="MobiDB-lite"/>
    </source>
</evidence>
<feature type="compositionally biased region" description="Pro residues" evidence="1">
    <location>
        <begin position="51"/>
        <end position="62"/>
    </location>
</feature>
<dbReference type="eggNOG" id="ENOG502RNRU">
    <property type="taxonomic scope" value="Eukaryota"/>
</dbReference>
<proteinExistence type="predicted"/>
<keyword evidence="2" id="KW-0732">Signal</keyword>
<comment type="caution">
    <text evidence="3">The sequence shown here is derived from an EMBL/GenBank/DDBJ whole genome shotgun (WGS) entry which is preliminary data.</text>
</comment>
<dbReference type="OMA" id="CDHCWIN"/>
<accession>G9NJY8</accession>
<organism evidence="3 4">
    <name type="scientific">Hypocrea atroviridis (strain ATCC 20476 / IMI 206040)</name>
    <name type="common">Trichoderma atroviride</name>
    <dbReference type="NCBI Taxonomy" id="452589"/>
    <lineage>
        <taxon>Eukaryota</taxon>
        <taxon>Fungi</taxon>
        <taxon>Dikarya</taxon>
        <taxon>Ascomycota</taxon>
        <taxon>Pezizomycotina</taxon>
        <taxon>Sordariomycetes</taxon>
        <taxon>Hypocreomycetidae</taxon>
        <taxon>Hypocreales</taxon>
        <taxon>Hypocreaceae</taxon>
        <taxon>Trichoderma</taxon>
    </lineage>
</organism>
<name>G9NJY8_HYPAI</name>
<dbReference type="AlphaFoldDB" id="G9NJY8"/>
<evidence type="ECO:0000313" key="4">
    <source>
        <dbReference type="Proteomes" id="UP000005426"/>
    </source>
</evidence>
<reference evidence="3 4" key="1">
    <citation type="journal article" date="2011" name="Genome Biol.">
        <title>Comparative genome sequence analysis underscores mycoparasitism as the ancestral life style of Trichoderma.</title>
        <authorList>
            <person name="Kubicek C.P."/>
            <person name="Herrera-Estrella A."/>
            <person name="Seidl-Seiboth V."/>
            <person name="Martinez D.A."/>
            <person name="Druzhinina I.S."/>
            <person name="Thon M."/>
            <person name="Zeilinger S."/>
            <person name="Casas-Flores S."/>
            <person name="Horwitz B.A."/>
            <person name="Mukherjee P.K."/>
            <person name="Mukherjee M."/>
            <person name="Kredics L."/>
            <person name="Alcaraz L.D."/>
            <person name="Aerts A."/>
            <person name="Antal Z."/>
            <person name="Atanasova L."/>
            <person name="Cervantes-Badillo M.G."/>
            <person name="Challacombe J."/>
            <person name="Chertkov O."/>
            <person name="McCluskey K."/>
            <person name="Coulpier F."/>
            <person name="Deshpande N."/>
            <person name="von Doehren H."/>
            <person name="Ebbole D.J."/>
            <person name="Esquivel-Naranjo E.U."/>
            <person name="Fekete E."/>
            <person name="Flipphi M."/>
            <person name="Glaser F."/>
            <person name="Gomez-Rodriguez E.Y."/>
            <person name="Gruber S."/>
            <person name="Han C."/>
            <person name="Henrissat B."/>
            <person name="Hermosa R."/>
            <person name="Hernandez-Onate M."/>
            <person name="Karaffa L."/>
            <person name="Kosti I."/>
            <person name="Le Crom S."/>
            <person name="Lindquist E."/>
            <person name="Lucas S."/>
            <person name="Luebeck M."/>
            <person name="Luebeck P.S."/>
            <person name="Margeot A."/>
            <person name="Metz B."/>
            <person name="Misra M."/>
            <person name="Nevalainen H."/>
            <person name="Omann M."/>
            <person name="Packer N."/>
            <person name="Perrone G."/>
            <person name="Uresti-Rivera E.E."/>
            <person name="Salamov A."/>
            <person name="Schmoll M."/>
            <person name="Seiboth B."/>
            <person name="Shapiro H."/>
            <person name="Sukno S."/>
            <person name="Tamayo-Ramos J.A."/>
            <person name="Tisch D."/>
            <person name="Wiest A."/>
            <person name="Wilkinson H.H."/>
            <person name="Zhang M."/>
            <person name="Coutinho P.M."/>
            <person name="Kenerley C.M."/>
            <person name="Monte E."/>
            <person name="Baker S.E."/>
            <person name="Grigoriev I.V."/>
        </authorList>
    </citation>
    <scope>NUCLEOTIDE SEQUENCE [LARGE SCALE GENOMIC DNA]</scope>
    <source>
        <strain evidence="4">ATCC 20476 / IMI 206040</strain>
    </source>
</reference>
<feature type="signal peptide" evidence="2">
    <location>
        <begin position="1"/>
        <end position="19"/>
    </location>
</feature>
<protein>
    <submittedName>
        <fullName evidence="3">Uncharacterized protein</fullName>
    </submittedName>
</protein>